<keyword evidence="1" id="KW-1133">Transmembrane helix</keyword>
<feature type="domain" description="RCK N-terminal" evidence="2">
    <location>
        <begin position="125"/>
        <end position="232"/>
    </location>
</feature>
<proteinExistence type="predicted"/>
<evidence type="ECO:0000256" key="1">
    <source>
        <dbReference type="SAM" id="Phobius"/>
    </source>
</evidence>
<dbReference type="EMBL" id="BOMH01000039">
    <property type="protein sequence ID" value="GID67460.1"/>
    <property type="molecule type" value="Genomic_DNA"/>
</dbReference>
<comment type="caution">
    <text evidence="3">The sequence shown here is derived from an EMBL/GenBank/DDBJ whole genome shotgun (WGS) entry which is preliminary data.</text>
</comment>
<dbReference type="PANTHER" id="PTHR43833">
    <property type="entry name" value="POTASSIUM CHANNEL PROTEIN 2-RELATED-RELATED"/>
    <property type="match status" value="1"/>
</dbReference>
<dbReference type="RefSeq" id="WP_203745152.1">
    <property type="nucleotide sequence ID" value="NZ_BAAAUC010000009.1"/>
</dbReference>
<name>A0A919M2P0_9ACTN</name>
<dbReference type="Pfam" id="PF02254">
    <property type="entry name" value="TrkA_N"/>
    <property type="match status" value="1"/>
</dbReference>
<reference evidence="3" key="1">
    <citation type="submission" date="2021-01" db="EMBL/GenBank/DDBJ databases">
        <title>Whole genome shotgun sequence of Actinoplanes cyaneus NBRC 14990.</title>
        <authorList>
            <person name="Komaki H."/>
            <person name="Tamura T."/>
        </authorList>
    </citation>
    <scope>NUCLEOTIDE SEQUENCE</scope>
    <source>
        <strain evidence="3">NBRC 14990</strain>
    </source>
</reference>
<keyword evidence="1" id="KW-0812">Transmembrane</keyword>
<keyword evidence="1" id="KW-0472">Membrane</keyword>
<evidence type="ECO:0000313" key="3">
    <source>
        <dbReference type="EMBL" id="GID67460.1"/>
    </source>
</evidence>
<gene>
    <name evidence="3" type="ORF">Acy02nite_53410</name>
</gene>
<keyword evidence="4" id="KW-1185">Reference proteome</keyword>
<feature type="transmembrane region" description="Helical" evidence="1">
    <location>
        <begin position="21"/>
        <end position="42"/>
    </location>
</feature>
<dbReference type="GO" id="GO:0006813">
    <property type="term" value="P:potassium ion transport"/>
    <property type="evidence" value="ECO:0007669"/>
    <property type="project" value="InterPro"/>
</dbReference>
<dbReference type="SUPFAM" id="SSF51735">
    <property type="entry name" value="NAD(P)-binding Rossmann-fold domains"/>
    <property type="match status" value="1"/>
</dbReference>
<sequence length="592" mass="65695">MVNFPRTPLSSWSEQRQPGVTATRLLFTVAGLTALVLGYVGFEQYLASAPDPHTRDPLNLTYNTLQLFVLGADPLQDAVRIPLALQIARFVAPAVTLYAFFEAGRVLLATEMRRWRARRARGHAVVCGDTAVARTLAERLQLAGRRVVLVRTRPIGPLELRSHGLLGVQGDAREPDVLRGASAGRAAVVYACTESSAINLAIAASAARVVDHDHRDLAIYAQIHEPDWALTLQARRLGVPDARAQRLDFFQIDQLAVQVLLAQQPLTGRPGGEVPRVLLAGDSPLVRAMLIELARHWRLRRDRPERRIEVDLVAPDATRLLERITRRNPILRDACLIAPYATTVADLLADRPDLRYDRAFVFFADEKYGLQLALTEYRLWHRVTGDVVVAVEGLAELADAFSPKHPPPLLDPLNGRLKLFSPAAAGCDPGLIAEDLAERLARLIHERYMVGAGRGDDDRLAVPSWSELPESLRRSNRLQAADIGPKLHQVRCAIVPSDGSGDVFRFREEEIEALARRESRRWIEATRAEARERGVPVDPQAARYLRDWEDLPDDGQEKCRAAIRDIPDILGEAGFQVVRLSETGATRALFPA</sequence>
<dbReference type="Gene3D" id="3.40.50.720">
    <property type="entry name" value="NAD(P)-binding Rossmann-like Domain"/>
    <property type="match status" value="1"/>
</dbReference>
<dbReference type="InterPro" id="IPR003148">
    <property type="entry name" value="RCK_N"/>
</dbReference>
<protein>
    <recommendedName>
        <fullName evidence="2">RCK N-terminal domain-containing protein</fullName>
    </recommendedName>
</protein>
<organism evidence="3 4">
    <name type="scientific">Actinoplanes cyaneus</name>
    <dbReference type="NCBI Taxonomy" id="52696"/>
    <lineage>
        <taxon>Bacteria</taxon>
        <taxon>Bacillati</taxon>
        <taxon>Actinomycetota</taxon>
        <taxon>Actinomycetes</taxon>
        <taxon>Micromonosporales</taxon>
        <taxon>Micromonosporaceae</taxon>
        <taxon>Actinoplanes</taxon>
    </lineage>
</organism>
<accession>A0A919M2P0</accession>
<feature type="transmembrane region" description="Helical" evidence="1">
    <location>
        <begin position="87"/>
        <end position="108"/>
    </location>
</feature>
<evidence type="ECO:0000313" key="4">
    <source>
        <dbReference type="Proteomes" id="UP000619479"/>
    </source>
</evidence>
<dbReference type="Proteomes" id="UP000619479">
    <property type="component" value="Unassembled WGS sequence"/>
</dbReference>
<dbReference type="Gene3D" id="1.10.490.160">
    <property type="match status" value="1"/>
</dbReference>
<evidence type="ECO:0000259" key="2">
    <source>
        <dbReference type="Pfam" id="PF02254"/>
    </source>
</evidence>
<dbReference type="InterPro" id="IPR050721">
    <property type="entry name" value="Trk_Ktr_HKT_K-transport"/>
</dbReference>
<dbReference type="AlphaFoldDB" id="A0A919M2P0"/>
<dbReference type="InterPro" id="IPR036291">
    <property type="entry name" value="NAD(P)-bd_dom_sf"/>
</dbReference>